<evidence type="ECO:0000256" key="1">
    <source>
        <dbReference type="SAM" id="Coils"/>
    </source>
</evidence>
<evidence type="ECO:0000313" key="3">
    <source>
        <dbReference type="Proteomes" id="UP000663828"/>
    </source>
</evidence>
<organism evidence="2 3">
    <name type="scientific">Adineta ricciae</name>
    <name type="common">Rotifer</name>
    <dbReference type="NCBI Taxonomy" id="249248"/>
    <lineage>
        <taxon>Eukaryota</taxon>
        <taxon>Metazoa</taxon>
        <taxon>Spiralia</taxon>
        <taxon>Gnathifera</taxon>
        <taxon>Rotifera</taxon>
        <taxon>Eurotatoria</taxon>
        <taxon>Bdelloidea</taxon>
        <taxon>Adinetida</taxon>
        <taxon>Adinetidae</taxon>
        <taxon>Adineta</taxon>
    </lineage>
</organism>
<feature type="coiled-coil region" evidence="1">
    <location>
        <begin position="216"/>
        <end position="243"/>
    </location>
</feature>
<reference evidence="2" key="1">
    <citation type="submission" date="2021-02" db="EMBL/GenBank/DDBJ databases">
        <authorList>
            <person name="Nowell W R."/>
        </authorList>
    </citation>
    <scope>NUCLEOTIDE SEQUENCE</scope>
</reference>
<accession>A0A815ZDG3</accession>
<evidence type="ECO:0000313" key="2">
    <source>
        <dbReference type="EMBL" id="CAF1581831.1"/>
    </source>
</evidence>
<sequence>IKAIAIRVGDEIIQYAVDRTFQIDGKPHKLDGIGIATPKTRTTIIEENKNTFHVYTTIGHKVTVYNSYGYNLNITLKLPREQAVNGEPSLLGQLNGKYGDIIVPTKSFISIDQINDTQRAAAARRITNNVDVSKEELTRRAEELLAQRGITHAPTVKNLVYDYLHIPAEIRDQVIAENIPQVKEQITKREELVEKQKQAGYDYCSLNAIKGQVQEEQEEDGYLEKLEKRITQLERNMAMISITTPNAGKRRLENLEARILELEKQFAK</sequence>
<keyword evidence="1" id="KW-0175">Coiled coil</keyword>
<gene>
    <name evidence="2" type="ORF">XAT740_LOCUS45593</name>
</gene>
<comment type="caution">
    <text evidence="2">The sequence shown here is derived from an EMBL/GenBank/DDBJ whole genome shotgun (WGS) entry which is preliminary data.</text>
</comment>
<dbReference type="EMBL" id="CAJNOR010005978">
    <property type="protein sequence ID" value="CAF1581831.1"/>
    <property type="molecule type" value="Genomic_DNA"/>
</dbReference>
<dbReference type="AlphaFoldDB" id="A0A815ZDG3"/>
<feature type="non-terminal residue" evidence="2">
    <location>
        <position position="1"/>
    </location>
</feature>
<proteinExistence type="predicted"/>
<dbReference type="Proteomes" id="UP000663828">
    <property type="component" value="Unassembled WGS sequence"/>
</dbReference>
<name>A0A815ZDG3_ADIRI</name>
<protein>
    <submittedName>
        <fullName evidence="2">Uncharacterized protein</fullName>
    </submittedName>
</protein>
<keyword evidence="3" id="KW-1185">Reference proteome</keyword>